<dbReference type="GO" id="GO:0016987">
    <property type="term" value="F:sigma factor activity"/>
    <property type="evidence" value="ECO:0007669"/>
    <property type="project" value="UniProtKB-KW"/>
</dbReference>
<organism evidence="7 8">
    <name type="scientific">Friedmanniella luteola</name>
    <dbReference type="NCBI Taxonomy" id="546871"/>
    <lineage>
        <taxon>Bacteria</taxon>
        <taxon>Bacillati</taxon>
        <taxon>Actinomycetota</taxon>
        <taxon>Actinomycetes</taxon>
        <taxon>Propionibacteriales</taxon>
        <taxon>Nocardioidaceae</taxon>
        <taxon>Friedmanniella</taxon>
    </lineage>
</organism>
<dbReference type="InterPro" id="IPR014284">
    <property type="entry name" value="RNA_pol_sigma-70_dom"/>
</dbReference>
<proteinExistence type="inferred from homology"/>
<dbReference type="PANTHER" id="PTHR43133">
    <property type="entry name" value="RNA POLYMERASE ECF-TYPE SIGMA FACTO"/>
    <property type="match status" value="1"/>
</dbReference>
<evidence type="ECO:0000259" key="5">
    <source>
        <dbReference type="Pfam" id="PF04542"/>
    </source>
</evidence>
<evidence type="ECO:0000256" key="2">
    <source>
        <dbReference type="ARBA" id="ARBA00023015"/>
    </source>
</evidence>
<evidence type="ECO:0000256" key="1">
    <source>
        <dbReference type="ARBA" id="ARBA00010641"/>
    </source>
</evidence>
<protein>
    <submittedName>
        <fullName evidence="7">RNA polymerase sigma-70 factor, ECF subfamily</fullName>
    </submittedName>
</protein>
<dbReference type="GO" id="GO:0003677">
    <property type="term" value="F:DNA binding"/>
    <property type="evidence" value="ECO:0007669"/>
    <property type="project" value="InterPro"/>
</dbReference>
<dbReference type="Gene3D" id="1.10.1740.10">
    <property type="match status" value="1"/>
</dbReference>
<gene>
    <name evidence="7" type="ORF">SAMN04488543_1597</name>
</gene>
<feature type="domain" description="RNA polymerase sigma-70 region 2" evidence="5">
    <location>
        <begin position="25"/>
        <end position="91"/>
    </location>
</feature>
<keyword evidence="4" id="KW-0804">Transcription</keyword>
<evidence type="ECO:0000256" key="4">
    <source>
        <dbReference type="ARBA" id="ARBA00023163"/>
    </source>
</evidence>
<dbReference type="EMBL" id="LT629749">
    <property type="protein sequence ID" value="SDS36882.1"/>
    <property type="molecule type" value="Genomic_DNA"/>
</dbReference>
<feature type="domain" description="RNA polymerase sigma factor 70 region 4 type 2" evidence="6">
    <location>
        <begin position="128"/>
        <end position="178"/>
    </location>
</feature>
<dbReference type="STRING" id="546871.SAMN04488543_1597"/>
<dbReference type="InterPro" id="IPR039425">
    <property type="entry name" value="RNA_pol_sigma-70-like"/>
</dbReference>
<dbReference type="InterPro" id="IPR013249">
    <property type="entry name" value="RNA_pol_sigma70_r4_t2"/>
</dbReference>
<comment type="similarity">
    <text evidence="1">Belongs to the sigma-70 factor family. ECF subfamily.</text>
</comment>
<evidence type="ECO:0000313" key="8">
    <source>
        <dbReference type="Proteomes" id="UP000199092"/>
    </source>
</evidence>
<keyword evidence="3" id="KW-0731">Sigma factor</keyword>
<dbReference type="AlphaFoldDB" id="A0A1H1RMK7"/>
<dbReference type="GO" id="GO:0006352">
    <property type="term" value="P:DNA-templated transcription initiation"/>
    <property type="evidence" value="ECO:0007669"/>
    <property type="project" value="InterPro"/>
</dbReference>
<sequence length="191" mass="21019">MFTSKSESRGNAADDLTLPASFEAFYREHLPFIRSYLARRVEDPFVVADLTADVFLQVIRSAPNYRPGLGSPRAWLTGIARHCLADHSQSLARHSATVQQLQGRRLLDEDSAERIVQRIAAEAGARTVLLAIAELPPTLRSVVELVAVDGLALTDAATLLRISPGAARVRYHRARRLLQTTTAVQLHEVTS</sequence>
<dbReference type="SUPFAM" id="SSF88659">
    <property type="entry name" value="Sigma3 and sigma4 domains of RNA polymerase sigma factors"/>
    <property type="match status" value="1"/>
</dbReference>
<keyword evidence="8" id="KW-1185">Reference proteome</keyword>
<dbReference type="InterPro" id="IPR036388">
    <property type="entry name" value="WH-like_DNA-bd_sf"/>
</dbReference>
<keyword evidence="2" id="KW-0805">Transcription regulation</keyword>
<dbReference type="NCBIfam" id="TIGR02937">
    <property type="entry name" value="sigma70-ECF"/>
    <property type="match status" value="1"/>
</dbReference>
<dbReference type="InterPro" id="IPR007627">
    <property type="entry name" value="RNA_pol_sigma70_r2"/>
</dbReference>
<evidence type="ECO:0000313" key="7">
    <source>
        <dbReference type="EMBL" id="SDS36882.1"/>
    </source>
</evidence>
<name>A0A1H1RMK7_9ACTN</name>
<dbReference type="SUPFAM" id="SSF88946">
    <property type="entry name" value="Sigma2 domain of RNA polymerase sigma factors"/>
    <property type="match status" value="1"/>
</dbReference>
<dbReference type="InterPro" id="IPR013324">
    <property type="entry name" value="RNA_pol_sigma_r3/r4-like"/>
</dbReference>
<dbReference type="Pfam" id="PF04542">
    <property type="entry name" value="Sigma70_r2"/>
    <property type="match status" value="1"/>
</dbReference>
<dbReference type="RefSeq" id="WP_172826039.1">
    <property type="nucleotide sequence ID" value="NZ_LT629749.1"/>
</dbReference>
<evidence type="ECO:0000256" key="3">
    <source>
        <dbReference type="ARBA" id="ARBA00023082"/>
    </source>
</evidence>
<accession>A0A1H1RMK7</accession>
<dbReference type="Gene3D" id="1.10.10.10">
    <property type="entry name" value="Winged helix-like DNA-binding domain superfamily/Winged helix DNA-binding domain"/>
    <property type="match status" value="1"/>
</dbReference>
<dbReference type="Pfam" id="PF08281">
    <property type="entry name" value="Sigma70_r4_2"/>
    <property type="match status" value="1"/>
</dbReference>
<dbReference type="Proteomes" id="UP000199092">
    <property type="component" value="Chromosome I"/>
</dbReference>
<dbReference type="PANTHER" id="PTHR43133:SF46">
    <property type="entry name" value="RNA POLYMERASE SIGMA-70 FACTOR ECF SUBFAMILY"/>
    <property type="match status" value="1"/>
</dbReference>
<evidence type="ECO:0000259" key="6">
    <source>
        <dbReference type="Pfam" id="PF08281"/>
    </source>
</evidence>
<dbReference type="InterPro" id="IPR013325">
    <property type="entry name" value="RNA_pol_sigma_r2"/>
</dbReference>
<reference evidence="7 8" key="1">
    <citation type="submission" date="2016-10" db="EMBL/GenBank/DDBJ databases">
        <authorList>
            <person name="de Groot N.N."/>
        </authorList>
    </citation>
    <scope>NUCLEOTIDE SEQUENCE [LARGE SCALE GENOMIC DNA]</scope>
    <source>
        <strain evidence="7 8">DSM 21741</strain>
    </source>
</reference>